<dbReference type="Proteomes" id="UP000307507">
    <property type="component" value="Unassembled WGS sequence"/>
</dbReference>
<name>A0A4S4A4B4_9FLAO</name>
<protein>
    <submittedName>
        <fullName evidence="1">Uncharacterized protein</fullName>
    </submittedName>
</protein>
<accession>A0A4S4A4B4</accession>
<gene>
    <name evidence="1" type="ORF">E6C50_03620</name>
</gene>
<evidence type="ECO:0000313" key="1">
    <source>
        <dbReference type="EMBL" id="THF53301.1"/>
    </source>
</evidence>
<dbReference type="RefSeq" id="WP_136401824.1">
    <property type="nucleotide sequence ID" value="NZ_SSNZ01000001.1"/>
</dbReference>
<comment type="caution">
    <text evidence="1">The sequence shown here is derived from an EMBL/GenBank/DDBJ whole genome shotgun (WGS) entry which is preliminary data.</text>
</comment>
<keyword evidence="2" id="KW-1185">Reference proteome</keyword>
<evidence type="ECO:0000313" key="2">
    <source>
        <dbReference type="Proteomes" id="UP000307507"/>
    </source>
</evidence>
<dbReference type="EMBL" id="SSNZ01000001">
    <property type="protein sequence ID" value="THF53301.1"/>
    <property type="molecule type" value="Genomic_DNA"/>
</dbReference>
<sequence>MEKLLGVNITNLKKIIVVEQDDKTELIDSILVNNDLVSYQIYTNHTGIYVNTVYNTQDIVVDGEYDVSAILYETILNVENFNIDSIELFWDEYKTYLLGFILKSNSKGLYFINLGDELILESEEDFFAKLKNATNFQTEKI</sequence>
<dbReference type="AlphaFoldDB" id="A0A4S4A4B4"/>
<proteinExistence type="predicted"/>
<reference evidence="1 2" key="1">
    <citation type="submission" date="2019-04" db="EMBL/GenBank/DDBJ databases">
        <title>Flavobacterium sp. nov. isolated from construction timber.</title>
        <authorList>
            <person name="Lin S.-Y."/>
            <person name="Chang C.-T."/>
            <person name="Young C.-C."/>
        </authorList>
    </citation>
    <scope>NUCLEOTIDE SEQUENCE [LARGE SCALE GENOMIC DNA]</scope>
    <source>
        <strain evidence="1 2">CC-CTC003</strain>
    </source>
</reference>
<organism evidence="1 2">
    <name type="scientific">Flavobacterium supellecticarium</name>
    <dbReference type="NCBI Taxonomy" id="2565924"/>
    <lineage>
        <taxon>Bacteria</taxon>
        <taxon>Pseudomonadati</taxon>
        <taxon>Bacteroidota</taxon>
        <taxon>Flavobacteriia</taxon>
        <taxon>Flavobacteriales</taxon>
        <taxon>Flavobacteriaceae</taxon>
        <taxon>Flavobacterium</taxon>
    </lineage>
</organism>